<keyword evidence="3" id="KW-1185">Reference proteome</keyword>
<feature type="transmembrane region" description="Helical" evidence="1">
    <location>
        <begin position="92"/>
        <end position="110"/>
    </location>
</feature>
<name>A0A1H0G5L1_9PSEU</name>
<dbReference type="EMBL" id="FNJB01000001">
    <property type="protein sequence ID" value="SDO02124.1"/>
    <property type="molecule type" value="Genomic_DNA"/>
</dbReference>
<dbReference type="Pfam" id="PF19545">
    <property type="entry name" value="DUF6069"/>
    <property type="match status" value="1"/>
</dbReference>
<proteinExistence type="predicted"/>
<evidence type="ECO:0000256" key="1">
    <source>
        <dbReference type="SAM" id="Phobius"/>
    </source>
</evidence>
<keyword evidence="1" id="KW-0812">Transmembrane</keyword>
<keyword evidence="1" id="KW-0472">Membrane</keyword>
<dbReference type="AlphaFoldDB" id="A0A1H0G5L1"/>
<sequence length="143" mass="14421">MSVLTAAPRSQTVRGALNIGGLATIAAGLGNLLALVIGRLAGADMSVLQPGATEAIEIGVVIVALGTVVPFALGTATLALTTRWGRRGWTAVAWLGLAVGLLTTVSPFTVEASTSTSATLAAMHVVSGVVWFVLVRRSSSQPA</sequence>
<organism evidence="2 3">
    <name type="scientific">Actinokineospora alba</name>
    <dbReference type="NCBI Taxonomy" id="504798"/>
    <lineage>
        <taxon>Bacteria</taxon>
        <taxon>Bacillati</taxon>
        <taxon>Actinomycetota</taxon>
        <taxon>Actinomycetes</taxon>
        <taxon>Pseudonocardiales</taxon>
        <taxon>Pseudonocardiaceae</taxon>
        <taxon>Actinokineospora</taxon>
    </lineage>
</organism>
<accession>A0A1H0G5L1</accession>
<dbReference type="Proteomes" id="UP000199651">
    <property type="component" value="Unassembled WGS sequence"/>
</dbReference>
<feature type="transmembrane region" description="Helical" evidence="1">
    <location>
        <begin position="16"/>
        <end position="38"/>
    </location>
</feature>
<feature type="transmembrane region" description="Helical" evidence="1">
    <location>
        <begin position="116"/>
        <end position="135"/>
    </location>
</feature>
<keyword evidence="1" id="KW-1133">Transmembrane helix</keyword>
<reference evidence="3" key="1">
    <citation type="submission" date="2016-10" db="EMBL/GenBank/DDBJ databases">
        <authorList>
            <person name="Varghese N."/>
            <person name="Submissions S."/>
        </authorList>
    </citation>
    <scope>NUCLEOTIDE SEQUENCE [LARGE SCALE GENOMIC DNA]</scope>
    <source>
        <strain evidence="3">IBRC-M 10655</strain>
    </source>
</reference>
<dbReference type="RefSeq" id="WP_091369736.1">
    <property type="nucleotide sequence ID" value="NZ_FNDV01000003.1"/>
</dbReference>
<protein>
    <submittedName>
        <fullName evidence="2">Uncharacterized protein</fullName>
    </submittedName>
</protein>
<evidence type="ECO:0000313" key="2">
    <source>
        <dbReference type="EMBL" id="SDO02124.1"/>
    </source>
</evidence>
<feature type="transmembrane region" description="Helical" evidence="1">
    <location>
        <begin position="58"/>
        <end position="80"/>
    </location>
</feature>
<evidence type="ECO:0000313" key="3">
    <source>
        <dbReference type="Proteomes" id="UP000199651"/>
    </source>
</evidence>
<dbReference type="InterPro" id="IPR045713">
    <property type="entry name" value="DUF6069"/>
</dbReference>
<gene>
    <name evidence="2" type="ORF">SAMN05192558_101670</name>
</gene>